<evidence type="ECO:0000313" key="2">
    <source>
        <dbReference type="Proteomes" id="UP000615755"/>
    </source>
</evidence>
<dbReference type="Proteomes" id="UP000615755">
    <property type="component" value="Unassembled WGS sequence"/>
</dbReference>
<keyword evidence="2" id="KW-1185">Reference proteome</keyword>
<organism evidence="1 2">
    <name type="scientific">Pseudoalteromonas aurantia 208</name>
    <dbReference type="NCBI Taxonomy" id="1314867"/>
    <lineage>
        <taxon>Bacteria</taxon>
        <taxon>Pseudomonadati</taxon>
        <taxon>Pseudomonadota</taxon>
        <taxon>Gammaproteobacteria</taxon>
        <taxon>Alteromonadales</taxon>
        <taxon>Pseudoalteromonadaceae</taxon>
        <taxon>Pseudoalteromonas</taxon>
    </lineage>
</organism>
<dbReference type="PANTHER" id="PTHR33973">
    <property type="entry name" value="OS07G0153300 PROTEIN"/>
    <property type="match status" value="1"/>
</dbReference>
<evidence type="ECO:0008006" key="3">
    <source>
        <dbReference type="Google" id="ProtNLM"/>
    </source>
</evidence>
<protein>
    <recommendedName>
        <fullName evidence="3">DUF1365 domain-containing protein</fullName>
    </recommendedName>
</protein>
<dbReference type="RefSeq" id="WP_192509234.1">
    <property type="nucleotide sequence ID" value="NZ_AQGV01000015.1"/>
</dbReference>
<reference evidence="1 2" key="1">
    <citation type="submission" date="2015-03" db="EMBL/GenBank/DDBJ databases">
        <title>Genome sequence of Pseudoalteromonas aurantia.</title>
        <authorList>
            <person name="Xie B.-B."/>
            <person name="Rong J.-C."/>
            <person name="Qin Q.-L."/>
            <person name="Zhang Y.-Z."/>
        </authorList>
    </citation>
    <scope>NUCLEOTIDE SEQUENCE [LARGE SCALE GENOMIC DNA]</scope>
    <source>
        <strain evidence="1 2">208</strain>
    </source>
</reference>
<accession>A0ABR9EGE0</accession>
<name>A0ABR9EGE0_9GAMM</name>
<sequence length="242" mass="28430">MGLNSALYLGDVSHRRLEPIEHKFKYPMYMAWIDLDELGHLNAVHPWFGTNYFKPLRFKQNDYLKGFTGQLKDRALKVSAQLGAQPSSDSVMMLCQLRCFGLYFSPVNFYFFADPNGKFTHMVAEVSNTPWNECHCYLVYLDRKVNFKKVFHVSPFMNLDMHYHWSVRAPAASTLIHIENRREQTRLFDATLRLKRYTLSRENITFILKRFPAMTVSIFKGIYWQALRLFLKKVPFIGHPGS</sequence>
<dbReference type="PANTHER" id="PTHR33973:SF4">
    <property type="entry name" value="OS07G0153300 PROTEIN"/>
    <property type="match status" value="1"/>
</dbReference>
<gene>
    <name evidence="1" type="ORF">PAUR_b0011</name>
</gene>
<evidence type="ECO:0000313" key="1">
    <source>
        <dbReference type="EMBL" id="MBE0370062.1"/>
    </source>
</evidence>
<comment type="caution">
    <text evidence="1">The sequence shown here is derived from an EMBL/GenBank/DDBJ whole genome shotgun (WGS) entry which is preliminary data.</text>
</comment>
<proteinExistence type="predicted"/>
<dbReference type="Pfam" id="PF07103">
    <property type="entry name" value="DUF1365"/>
    <property type="match status" value="1"/>
</dbReference>
<dbReference type="InterPro" id="IPR010775">
    <property type="entry name" value="DUF1365"/>
</dbReference>
<dbReference type="EMBL" id="AQGV01000015">
    <property type="protein sequence ID" value="MBE0370062.1"/>
    <property type="molecule type" value="Genomic_DNA"/>
</dbReference>